<evidence type="ECO:0000313" key="2">
    <source>
        <dbReference type="Proteomes" id="UP000250235"/>
    </source>
</evidence>
<dbReference type="AlphaFoldDB" id="A0A2Z7B5J5"/>
<dbReference type="Proteomes" id="UP000250235">
    <property type="component" value="Unassembled WGS sequence"/>
</dbReference>
<evidence type="ECO:0000313" key="1">
    <source>
        <dbReference type="EMBL" id="KZV29784.1"/>
    </source>
</evidence>
<protein>
    <submittedName>
        <fullName evidence="1">Uncharacterized protein</fullName>
    </submittedName>
</protein>
<keyword evidence="2" id="KW-1185">Reference proteome</keyword>
<proteinExistence type="predicted"/>
<reference evidence="1 2" key="1">
    <citation type="journal article" date="2015" name="Proc. Natl. Acad. Sci. U.S.A.">
        <title>The resurrection genome of Boea hygrometrica: A blueprint for survival of dehydration.</title>
        <authorList>
            <person name="Xiao L."/>
            <person name="Yang G."/>
            <person name="Zhang L."/>
            <person name="Yang X."/>
            <person name="Zhao S."/>
            <person name="Ji Z."/>
            <person name="Zhou Q."/>
            <person name="Hu M."/>
            <person name="Wang Y."/>
            <person name="Chen M."/>
            <person name="Xu Y."/>
            <person name="Jin H."/>
            <person name="Xiao X."/>
            <person name="Hu G."/>
            <person name="Bao F."/>
            <person name="Hu Y."/>
            <person name="Wan P."/>
            <person name="Li L."/>
            <person name="Deng X."/>
            <person name="Kuang T."/>
            <person name="Xiang C."/>
            <person name="Zhu J.K."/>
            <person name="Oliver M.J."/>
            <person name="He Y."/>
        </authorList>
    </citation>
    <scope>NUCLEOTIDE SEQUENCE [LARGE SCALE GENOMIC DNA]</scope>
    <source>
        <strain evidence="2">cv. XS01</strain>
    </source>
</reference>
<name>A0A2Z7B5J5_9LAMI</name>
<organism evidence="1 2">
    <name type="scientific">Dorcoceras hygrometricum</name>
    <dbReference type="NCBI Taxonomy" id="472368"/>
    <lineage>
        <taxon>Eukaryota</taxon>
        <taxon>Viridiplantae</taxon>
        <taxon>Streptophyta</taxon>
        <taxon>Embryophyta</taxon>
        <taxon>Tracheophyta</taxon>
        <taxon>Spermatophyta</taxon>
        <taxon>Magnoliopsida</taxon>
        <taxon>eudicotyledons</taxon>
        <taxon>Gunneridae</taxon>
        <taxon>Pentapetalae</taxon>
        <taxon>asterids</taxon>
        <taxon>lamiids</taxon>
        <taxon>Lamiales</taxon>
        <taxon>Gesneriaceae</taxon>
        <taxon>Didymocarpoideae</taxon>
        <taxon>Trichosporeae</taxon>
        <taxon>Loxocarpinae</taxon>
        <taxon>Dorcoceras</taxon>
    </lineage>
</organism>
<gene>
    <name evidence="1" type="ORF">F511_33526</name>
</gene>
<accession>A0A2Z7B5J5</accession>
<sequence>MQNQIPSKHEDVKLCVCSLSHIGIKQHSALAFILHARIRLHTQSVSGALFYVQEPERAGKDELPDSSWRAIENISDVS</sequence>
<dbReference type="EMBL" id="KV009109">
    <property type="protein sequence ID" value="KZV29784.1"/>
    <property type="molecule type" value="Genomic_DNA"/>
</dbReference>